<dbReference type="CDD" id="cd00093">
    <property type="entry name" value="HTH_XRE"/>
    <property type="match status" value="1"/>
</dbReference>
<feature type="domain" description="HTH cro/C1-type" evidence="1">
    <location>
        <begin position="11"/>
        <end position="44"/>
    </location>
</feature>
<proteinExistence type="predicted"/>
<dbReference type="SUPFAM" id="SSF52540">
    <property type="entry name" value="P-loop containing nucleoside triphosphate hydrolases"/>
    <property type="match status" value="1"/>
</dbReference>
<comment type="caution">
    <text evidence="2">The sequence shown here is derived from an EMBL/GenBank/DDBJ whole genome shotgun (WGS) entry which is preliminary data.</text>
</comment>
<dbReference type="GO" id="GO:0003677">
    <property type="term" value="F:DNA binding"/>
    <property type="evidence" value="ECO:0007669"/>
    <property type="project" value="InterPro"/>
</dbReference>
<evidence type="ECO:0000259" key="1">
    <source>
        <dbReference type="PROSITE" id="PS50943"/>
    </source>
</evidence>
<reference evidence="2 3" key="1">
    <citation type="submission" date="2018-05" db="EMBL/GenBank/DDBJ databases">
        <title>Evolution of GPA BGCs.</title>
        <authorList>
            <person name="Waglechner N."/>
            <person name="Wright G.D."/>
        </authorList>
    </citation>
    <scope>NUCLEOTIDE SEQUENCE [LARGE SCALE GENOMIC DNA]</scope>
    <source>
        <strain evidence="2 3">DSM 5908</strain>
    </source>
</reference>
<dbReference type="Pfam" id="PF13560">
    <property type="entry name" value="HTH_31"/>
    <property type="match status" value="1"/>
</dbReference>
<dbReference type="Gene3D" id="1.10.260.40">
    <property type="entry name" value="lambda repressor-like DNA-binding domains"/>
    <property type="match status" value="1"/>
</dbReference>
<dbReference type="Proteomes" id="UP000286716">
    <property type="component" value="Unassembled WGS sequence"/>
</dbReference>
<dbReference type="SMART" id="SM00530">
    <property type="entry name" value="HTH_XRE"/>
    <property type="match status" value="1"/>
</dbReference>
<dbReference type="Gene3D" id="3.40.50.300">
    <property type="entry name" value="P-loop containing nucleotide triphosphate hydrolases"/>
    <property type="match status" value="1"/>
</dbReference>
<sequence>MRTIDSFAAAVHRKRRERGLTLGEVATKAGYSASYLSKLLHGHRTLLPAVVHDLDTALAADGELDKIAAAQRGDTSPFARPVQLPAAPADFVGREEQLQAMDHTLVTQGRPGATATIVIEGGFWTGKTALAVHWAAGVQARFPGGCLFADLRGLAPGAPADPGEVLDGFLLALGVSPAELGTSSLQARVARYRSLLAERPAIVLLDNVADYQQAEWLLPGAGSVVLATSRERQSGLLARTGGTVIELPPLTAGQALELLGRRIGEARVRASAAAADLIVERCGRLPMTVLVAAEHLQRHRETSLTELAERLDSEKTRLDLFTSNDSAVNIHGVIDISYLALPATVRRVFRYLGIDPANVIGPEAAAVLADLEVERAEQALRILAEAHLLETLPDGRYRISVLLRAYAHQRALVEEKLSEVERAHDRTLRWYAAAAWEANNTLIPNWADSGLTPRNLSGVESMSFKARGFESAMAWCEHEVSTALQVARNARTYGAKDILWQLPTAFLPYFVLTRSWNTWLVAAHDGLAAAHAAGSEAGIARSLEALGWVEHELGRTDEGILHLEEALRRHAELGDDRSRAWTAYGLGLAYADCGRTEESREVHELADRLFADSGTKIGLAVNRAALAGACDLVGQADKAMEYALDALHRAQAFTSKAILGIAHQRIGVLLSRHGHHRSALKHFDEALAVRGRSWQRWGAAETLISRAEALHQLGQVEQARETYLQSLEILDAIRDVRALDVRTRLASLEARSVGSAGWTRQISATA</sequence>
<dbReference type="AlphaFoldDB" id="A0A428W489"/>
<gene>
    <name evidence="2" type="ORF">DMA12_35190</name>
</gene>
<dbReference type="Pfam" id="PF13181">
    <property type="entry name" value="TPR_8"/>
    <property type="match status" value="1"/>
</dbReference>
<dbReference type="SUPFAM" id="SSF48452">
    <property type="entry name" value="TPR-like"/>
    <property type="match status" value="1"/>
</dbReference>
<name>A0A428W489_AMYBA</name>
<dbReference type="PANTHER" id="PTHR47691">
    <property type="entry name" value="REGULATOR-RELATED"/>
    <property type="match status" value="1"/>
</dbReference>
<dbReference type="InterPro" id="IPR027417">
    <property type="entry name" value="P-loop_NTPase"/>
</dbReference>
<evidence type="ECO:0000313" key="2">
    <source>
        <dbReference type="EMBL" id="RSM37853.1"/>
    </source>
</evidence>
<dbReference type="Gene3D" id="1.25.40.10">
    <property type="entry name" value="Tetratricopeptide repeat domain"/>
    <property type="match status" value="1"/>
</dbReference>
<keyword evidence="3" id="KW-1185">Reference proteome</keyword>
<accession>A0A428W489</accession>
<dbReference type="RefSeq" id="WP_020638807.1">
    <property type="nucleotide sequence ID" value="NZ_QHHU01000064.1"/>
</dbReference>
<dbReference type="InterPro" id="IPR001387">
    <property type="entry name" value="Cro/C1-type_HTH"/>
</dbReference>
<protein>
    <submittedName>
        <fullName evidence="2">Tetratricopeptide repeat protein</fullName>
    </submittedName>
</protein>
<dbReference type="SMART" id="SM00028">
    <property type="entry name" value="TPR"/>
    <property type="match status" value="4"/>
</dbReference>
<dbReference type="PROSITE" id="PS50943">
    <property type="entry name" value="HTH_CROC1"/>
    <property type="match status" value="1"/>
</dbReference>
<organism evidence="2 3">
    <name type="scientific">Amycolatopsis balhimycina DSM 5908</name>
    <dbReference type="NCBI Taxonomy" id="1081091"/>
    <lineage>
        <taxon>Bacteria</taxon>
        <taxon>Bacillati</taxon>
        <taxon>Actinomycetota</taxon>
        <taxon>Actinomycetes</taxon>
        <taxon>Pseudonocardiales</taxon>
        <taxon>Pseudonocardiaceae</taxon>
        <taxon>Amycolatopsis</taxon>
    </lineage>
</organism>
<dbReference type="InterPro" id="IPR011990">
    <property type="entry name" value="TPR-like_helical_dom_sf"/>
</dbReference>
<dbReference type="EMBL" id="QHHU01000064">
    <property type="protein sequence ID" value="RSM37853.1"/>
    <property type="molecule type" value="Genomic_DNA"/>
</dbReference>
<dbReference type="InterPro" id="IPR010982">
    <property type="entry name" value="Lambda_DNA-bd_dom_sf"/>
</dbReference>
<evidence type="ECO:0000313" key="3">
    <source>
        <dbReference type="Proteomes" id="UP000286716"/>
    </source>
</evidence>
<dbReference type="PANTHER" id="PTHR47691:SF3">
    <property type="entry name" value="HTH-TYPE TRANSCRIPTIONAL REGULATOR RV0890C-RELATED"/>
    <property type="match status" value="1"/>
</dbReference>
<dbReference type="InterPro" id="IPR019734">
    <property type="entry name" value="TPR_rpt"/>
</dbReference>
<dbReference type="OrthoDB" id="581105at2"/>
<dbReference type="SUPFAM" id="SSF47413">
    <property type="entry name" value="lambda repressor-like DNA-binding domains"/>
    <property type="match status" value="1"/>
</dbReference>
<dbReference type="GO" id="GO:0043531">
    <property type="term" value="F:ADP binding"/>
    <property type="evidence" value="ECO:0007669"/>
    <property type="project" value="InterPro"/>
</dbReference>